<comment type="similarity">
    <text evidence="3">Belongs to the cyclophilin-type PPIase family.</text>
</comment>
<dbReference type="InterPro" id="IPR044666">
    <property type="entry name" value="Cyclophilin_A-like"/>
</dbReference>
<keyword evidence="1 3" id="KW-0697">Rotamase</keyword>
<organism evidence="5 6">
    <name type="scientific">candidate division WOR-3 bacterium</name>
    <dbReference type="NCBI Taxonomy" id="2052148"/>
    <lineage>
        <taxon>Bacteria</taxon>
        <taxon>Bacteria division WOR-3</taxon>
    </lineage>
</organism>
<proteinExistence type="inferred from homology"/>
<feature type="domain" description="PPIase cyclophilin-type" evidence="4">
    <location>
        <begin position="65"/>
        <end position="207"/>
    </location>
</feature>
<dbReference type="PANTHER" id="PTHR45625">
    <property type="entry name" value="PEPTIDYL-PROLYL CIS-TRANS ISOMERASE-RELATED"/>
    <property type="match status" value="1"/>
</dbReference>
<evidence type="ECO:0000313" key="5">
    <source>
        <dbReference type="EMBL" id="MBD3365139.1"/>
    </source>
</evidence>
<name>A0A9D5KAF8_UNCW3</name>
<evidence type="ECO:0000256" key="3">
    <source>
        <dbReference type="RuleBase" id="RU363019"/>
    </source>
</evidence>
<dbReference type="PANTHER" id="PTHR45625:SF4">
    <property type="entry name" value="PEPTIDYLPROLYL ISOMERASE DOMAIN AND WD REPEAT-CONTAINING PROTEIN 1"/>
    <property type="match status" value="1"/>
</dbReference>
<dbReference type="EMBL" id="WJKJ01000264">
    <property type="protein sequence ID" value="MBD3365139.1"/>
    <property type="molecule type" value="Genomic_DNA"/>
</dbReference>
<dbReference type="GO" id="GO:0003755">
    <property type="term" value="F:peptidyl-prolyl cis-trans isomerase activity"/>
    <property type="evidence" value="ECO:0007669"/>
    <property type="project" value="UniProtKB-UniRule"/>
</dbReference>
<protein>
    <recommendedName>
        <fullName evidence="3">Peptidyl-prolyl cis-trans isomerase</fullName>
        <shortName evidence="3">PPIase</shortName>
        <ecNumber evidence="3">5.2.1.8</ecNumber>
    </recommendedName>
</protein>
<dbReference type="InterPro" id="IPR029000">
    <property type="entry name" value="Cyclophilin-like_dom_sf"/>
</dbReference>
<dbReference type="InterPro" id="IPR002130">
    <property type="entry name" value="Cyclophilin-type_PPIase_dom"/>
</dbReference>
<gene>
    <name evidence="5" type="ORF">GF359_07980</name>
</gene>
<evidence type="ECO:0000313" key="6">
    <source>
        <dbReference type="Proteomes" id="UP000630660"/>
    </source>
</evidence>
<comment type="catalytic activity">
    <reaction evidence="3">
        <text>[protein]-peptidylproline (omega=180) = [protein]-peptidylproline (omega=0)</text>
        <dbReference type="Rhea" id="RHEA:16237"/>
        <dbReference type="Rhea" id="RHEA-COMP:10747"/>
        <dbReference type="Rhea" id="RHEA-COMP:10748"/>
        <dbReference type="ChEBI" id="CHEBI:83833"/>
        <dbReference type="ChEBI" id="CHEBI:83834"/>
        <dbReference type="EC" id="5.2.1.8"/>
    </reaction>
</comment>
<dbReference type="PROSITE" id="PS50072">
    <property type="entry name" value="CSA_PPIASE_2"/>
    <property type="match status" value="1"/>
</dbReference>
<evidence type="ECO:0000256" key="2">
    <source>
        <dbReference type="ARBA" id="ARBA00023235"/>
    </source>
</evidence>
<keyword evidence="2 3" id="KW-0413">Isomerase</keyword>
<dbReference type="SUPFAM" id="SSF50891">
    <property type="entry name" value="Cyclophilin-like"/>
    <property type="match status" value="1"/>
</dbReference>
<dbReference type="AlphaFoldDB" id="A0A9D5KAF8"/>
<evidence type="ECO:0000256" key="1">
    <source>
        <dbReference type="ARBA" id="ARBA00023110"/>
    </source>
</evidence>
<dbReference type="Proteomes" id="UP000630660">
    <property type="component" value="Unassembled WGS sequence"/>
</dbReference>
<reference evidence="5" key="1">
    <citation type="submission" date="2019-11" db="EMBL/GenBank/DDBJ databases">
        <title>Microbial mats filling the niche in hypersaline microbial mats.</title>
        <authorList>
            <person name="Wong H.L."/>
            <person name="Macleod F.I."/>
            <person name="White R.A. III"/>
            <person name="Burns B.P."/>
        </authorList>
    </citation>
    <scope>NUCLEOTIDE SEQUENCE</scope>
    <source>
        <strain evidence="5">Bin_327</strain>
    </source>
</reference>
<accession>A0A9D5KAF8</accession>
<sequence>MGSRLKFLVVFAVLSLILGCQRGTIKPPRGPSPTFNLTPQERMELALKVRNNPVDLSEKNFALVETNKGNFIFKLYSEDAPKTVSNFVRLARAGFYDGLTWHRYKGGFIIQGGDPLGTGAGSAGYRIDLEISGKSHTEGAVGMARGDDPNSASCQFYVVLEPYPNLDDYYCVFGQVTEGMDVVKRLSAGNKTQGTPPDTIMRITISD</sequence>
<dbReference type="Pfam" id="PF00160">
    <property type="entry name" value="Pro_isomerase"/>
    <property type="match status" value="1"/>
</dbReference>
<dbReference type="CDD" id="cd00317">
    <property type="entry name" value="cyclophilin"/>
    <property type="match status" value="1"/>
</dbReference>
<dbReference type="Gene3D" id="2.40.100.10">
    <property type="entry name" value="Cyclophilin-like"/>
    <property type="match status" value="1"/>
</dbReference>
<dbReference type="PRINTS" id="PR00153">
    <property type="entry name" value="CSAPPISMRASE"/>
</dbReference>
<comment type="function">
    <text evidence="3">PPIases accelerate the folding of proteins. It catalyzes the cis-trans isomerization of proline imidic peptide bonds in oligopeptides.</text>
</comment>
<comment type="caution">
    <text evidence="5">The sequence shown here is derived from an EMBL/GenBank/DDBJ whole genome shotgun (WGS) entry which is preliminary data.</text>
</comment>
<dbReference type="PROSITE" id="PS51257">
    <property type="entry name" value="PROKAR_LIPOPROTEIN"/>
    <property type="match status" value="1"/>
</dbReference>
<dbReference type="EC" id="5.2.1.8" evidence="3"/>
<evidence type="ECO:0000259" key="4">
    <source>
        <dbReference type="PROSITE" id="PS50072"/>
    </source>
</evidence>